<comment type="caution">
    <text evidence="2">The sequence shown here is derived from an EMBL/GenBank/DDBJ whole genome shotgun (WGS) entry which is preliminary data.</text>
</comment>
<reference evidence="2 3" key="1">
    <citation type="submission" date="2020-06" db="EMBL/GenBank/DDBJ databases">
        <authorList>
            <person name="Kim S.-J."/>
            <person name="Park S.-J."/>
        </authorList>
    </citation>
    <scope>NUCLEOTIDE SEQUENCE [LARGE SCALE GENOMIC DNA]</scope>
    <source>
        <strain evidence="2 3">SW-151</strain>
    </source>
</reference>
<dbReference type="RefSeq" id="WP_123906290.1">
    <property type="nucleotide sequence ID" value="NZ_JABWMH010000003.1"/>
</dbReference>
<feature type="region of interest" description="Disordered" evidence="1">
    <location>
        <begin position="171"/>
        <end position="241"/>
    </location>
</feature>
<protein>
    <recommendedName>
        <fullName evidence="4">DUF5681 domain-containing protein</fullName>
    </recommendedName>
</protein>
<name>A0ABX2N3S7_9SPHN</name>
<sequence>MDKNYPDENAKGQVSPPATKRKPLSKAAKERRRIKKLQRQYPTGKFSQIGSDPEPGFPNLPPEANAYILNELRRTLRSGRTAYGKNMAKSVMKVFGRLPSDEPAELENWINWLCRNREELISGKYSPSKLNDASQDPEASRAVLDEGSSLKSEFSDMHNQRSDLGKAPENLAITDEAPPPKGQNSLPDQDHDQMKNNLTEGEEVKRFEDVPTPTATQDRGAATLDKVSKEPSYQPANYAPSDSAVQPHIEYVEHATNGSVAKMPDKFDFYFKKDGAGKANKFFGSIRFNESLEQVLENAGALASDKAAVDEVLNRGPTERAYLIKAMRELQVPLP</sequence>
<evidence type="ECO:0000313" key="2">
    <source>
        <dbReference type="EMBL" id="NVD28353.1"/>
    </source>
</evidence>
<proteinExistence type="predicted"/>
<dbReference type="EMBL" id="JABWMH010000003">
    <property type="protein sequence ID" value="NVD28353.1"/>
    <property type="molecule type" value="Genomic_DNA"/>
</dbReference>
<evidence type="ECO:0008006" key="4">
    <source>
        <dbReference type="Google" id="ProtNLM"/>
    </source>
</evidence>
<keyword evidence="3" id="KW-1185">Reference proteome</keyword>
<feature type="compositionally biased region" description="Basic residues" evidence="1">
    <location>
        <begin position="19"/>
        <end position="38"/>
    </location>
</feature>
<dbReference type="Proteomes" id="UP000652427">
    <property type="component" value="Unassembled WGS sequence"/>
</dbReference>
<accession>A0ABX2N3S7</accession>
<feature type="region of interest" description="Disordered" evidence="1">
    <location>
        <begin position="1"/>
        <end position="55"/>
    </location>
</feature>
<feature type="compositionally biased region" description="Basic and acidic residues" evidence="1">
    <location>
        <begin position="1"/>
        <end position="10"/>
    </location>
</feature>
<evidence type="ECO:0000313" key="3">
    <source>
        <dbReference type="Proteomes" id="UP000652427"/>
    </source>
</evidence>
<feature type="region of interest" description="Disordered" evidence="1">
    <location>
        <begin position="125"/>
        <end position="145"/>
    </location>
</feature>
<gene>
    <name evidence="2" type="ORF">HUO14_10615</name>
</gene>
<organism evidence="2 3">
    <name type="scientific">Parasphingorhabdus flavimaris</name>
    <dbReference type="NCBI Taxonomy" id="266812"/>
    <lineage>
        <taxon>Bacteria</taxon>
        <taxon>Pseudomonadati</taxon>
        <taxon>Pseudomonadota</taxon>
        <taxon>Alphaproteobacteria</taxon>
        <taxon>Sphingomonadales</taxon>
        <taxon>Sphingomonadaceae</taxon>
        <taxon>Parasphingorhabdus</taxon>
    </lineage>
</organism>
<evidence type="ECO:0000256" key="1">
    <source>
        <dbReference type="SAM" id="MobiDB-lite"/>
    </source>
</evidence>